<name>A0ABS5AKK8_9PSEU</name>
<gene>
    <name evidence="3" type="ORF">JOF53_005976</name>
</gene>
<evidence type="ECO:0000259" key="2">
    <source>
        <dbReference type="Pfam" id="PF05223"/>
    </source>
</evidence>
<dbReference type="SUPFAM" id="SSF56519">
    <property type="entry name" value="Penicillin binding protein dimerisation domain"/>
    <property type="match status" value="1"/>
</dbReference>
<organism evidence="3 4">
    <name type="scientific">Crossiella equi</name>
    <dbReference type="NCBI Taxonomy" id="130796"/>
    <lineage>
        <taxon>Bacteria</taxon>
        <taxon>Bacillati</taxon>
        <taxon>Actinomycetota</taxon>
        <taxon>Actinomycetes</taxon>
        <taxon>Pseudonocardiales</taxon>
        <taxon>Pseudonocardiaceae</taxon>
        <taxon>Crossiella</taxon>
    </lineage>
</organism>
<dbReference type="InterPro" id="IPR036138">
    <property type="entry name" value="PBP_dimer_sf"/>
</dbReference>
<dbReference type="GO" id="GO:0051301">
    <property type="term" value="P:cell division"/>
    <property type="evidence" value="ECO:0007669"/>
    <property type="project" value="UniProtKB-KW"/>
</dbReference>
<evidence type="ECO:0000259" key="1">
    <source>
        <dbReference type="Pfam" id="PF00905"/>
    </source>
</evidence>
<dbReference type="Gene3D" id="3.40.710.10">
    <property type="entry name" value="DD-peptidase/beta-lactamase superfamily"/>
    <property type="match status" value="1"/>
</dbReference>
<dbReference type="PANTHER" id="PTHR30627">
    <property type="entry name" value="PEPTIDOGLYCAN D,D-TRANSPEPTIDASE"/>
    <property type="match status" value="1"/>
</dbReference>
<dbReference type="SUPFAM" id="SSF56601">
    <property type="entry name" value="beta-lactamase/transpeptidase-like"/>
    <property type="match status" value="1"/>
</dbReference>
<proteinExistence type="predicted"/>
<keyword evidence="4" id="KW-1185">Reference proteome</keyword>
<dbReference type="Proteomes" id="UP001519363">
    <property type="component" value="Unassembled WGS sequence"/>
</dbReference>
<dbReference type="InterPro" id="IPR012338">
    <property type="entry name" value="Beta-lactam/transpept-like"/>
</dbReference>
<keyword evidence="3" id="KW-0132">Cell division</keyword>
<dbReference type="Pfam" id="PF05223">
    <property type="entry name" value="MecA_N"/>
    <property type="match status" value="1"/>
</dbReference>
<keyword evidence="3" id="KW-0131">Cell cycle</keyword>
<dbReference type="InterPro" id="IPR007887">
    <property type="entry name" value="MecA_N"/>
</dbReference>
<protein>
    <submittedName>
        <fullName evidence="3">Cell division protein FtsI/penicillin-binding protein 2</fullName>
    </submittedName>
</protein>
<dbReference type="Gene3D" id="3.90.1310.10">
    <property type="entry name" value="Penicillin-binding protein 2a (Domain 2)"/>
    <property type="match status" value="1"/>
</dbReference>
<dbReference type="InterPro" id="IPR001460">
    <property type="entry name" value="PCN-bd_Tpept"/>
</dbReference>
<dbReference type="RefSeq" id="WP_086785977.1">
    <property type="nucleotide sequence ID" value="NZ_JAGIOO010000001.1"/>
</dbReference>
<feature type="domain" description="Penicillin-binding protein transpeptidase" evidence="1">
    <location>
        <begin position="330"/>
        <end position="592"/>
    </location>
</feature>
<reference evidence="3 4" key="1">
    <citation type="submission" date="2021-03" db="EMBL/GenBank/DDBJ databases">
        <title>Sequencing the genomes of 1000 actinobacteria strains.</title>
        <authorList>
            <person name="Klenk H.-P."/>
        </authorList>
    </citation>
    <scope>NUCLEOTIDE SEQUENCE [LARGE SCALE GENOMIC DNA]</scope>
    <source>
        <strain evidence="3 4">DSM 44580</strain>
    </source>
</reference>
<dbReference type="SUPFAM" id="SSF54427">
    <property type="entry name" value="NTF2-like"/>
    <property type="match status" value="1"/>
</dbReference>
<dbReference type="PANTHER" id="PTHR30627:SF24">
    <property type="entry name" value="PENICILLIN-BINDING PROTEIN 4B"/>
    <property type="match status" value="1"/>
</dbReference>
<dbReference type="EMBL" id="JAGIOO010000001">
    <property type="protein sequence ID" value="MBP2477104.1"/>
    <property type="molecule type" value="Genomic_DNA"/>
</dbReference>
<dbReference type="InterPro" id="IPR032710">
    <property type="entry name" value="NTF2-like_dom_sf"/>
</dbReference>
<evidence type="ECO:0000313" key="4">
    <source>
        <dbReference type="Proteomes" id="UP001519363"/>
    </source>
</evidence>
<sequence>MPAHRVVSVTALLVLLLPVAGCGLFGSEPKPEDAARTFLNALAGGDTTTAANATDEAKPAKDLLDKVRAALKPTALSTTIEQTQVSQQNSSTATSSYTAKWDLGEGRTWQYQSKMELRREEKNWRVHWEPALLHPKLQPQQTIALRVQAPDLAPVLDRDGVPLLNPEKVVAVLVDRKQAGDLGKVAGSLAAAVSRFDQSITAQSITDGAGKVPEGQAYTVVSLRDSDYQQVKAAIYDLPGVRFSSQARLLAQGGKDFASQVLPSVRKTVEDQVAGTSGWRVVTLNAQGAEVESLHEQQAQPAKAVTVTLGRGVQAAAEDALEPVRNAAVLVAIQPSTGELLAVAQNGEADKGGPLALTGNYPPGSTFKVVTAAAALQANAATPDTVLPCPGTWTVQGRRIPNNDEFDLGRVPLHEAFAASCNTTFAELATKLPADSLTNAAKQFGVGVDFDIPGLRTLTGKVPPADPVVERAEDGFGQGKVVSTPFGMALAAATAAKGTMPTPTLLRGTETKTVGQAAQPLPQAIAAQLRPMMREVVTSGTAKKLNRLGEVHGKTGTAQFGDGTHSHGWFIGFRGDVAFAVLIVDAGTSGPAVDAAARFLGALG</sequence>
<comment type="caution">
    <text evidence="3">The sequence shown here is derived from an EMBL/GenBank/DDBJ whole genome shotgun (WGS) entry which is preliminary data.</text>
</comment>
<dbReference type="InterPro" id="IPR050515">
    <property type="entry name" value="Beta-lactam/transpept"/>
</dbReference>
<accession>A0ABS5AKK8</accession>
<feature type="domain" description="NTF2-like N-terminal transpeptidase" evidence="2">
    <location>
        <begin position="30"/>
        <end position="141"/>
    </location>
</feature>
<evidence type="ECO:0000313" key="3">
    <source>
        <dbReference type="EMBL" id="MBP2477104.1"/>
    </source>
</evidence>
<dbReference type="Pfam" id="PF00905">
    <property type="entry name" value="Transpeptidase"/>
    <property type="match status" value="1"/>
</dbReference>